<dbReference type="GO" id="GO:0008168">
    <property type="term" value="F:methyltransferase activity"/>
    <property type="evidence" value="ECO:0007669"/>
    <property type="project" value="UniProtKB-KW"/>
</dbReference>
<comment type="caution">
    <text evidence="3">The sequence shown here is derived from an EMBL/GenBank/DDBJ whole genome shotgun (WGS) entry which is preliminary data.</text>
</comment>
<sequence length="188" mass="20691">MRVIAGTAKRRRLLVPPGRSIRPTADRVREALFNILAVRIPGARFLDLFAGTGSVGIEALSRGAARVVFVERNERAANLIRENLRRTGLAGTRAVVYPQDALAALNILARKGERFDLIYIDPPYRKGYELKALAQIAGKGLLAPGGLAIAESDWRDGLPEEIGSLSLWRRERYGDTLLSFYACEEEGS</sequence>
<proteinExistence type="predicted"/>
<protein>
    <submittedName>
        <fullName evidence="3">16S rRNA (Guanine(966)-N(2))-methyltransferase RsmD</fullName>
    </submittedName>
</protein>
<dbReference type="PIRSF" id="PIRSF004553">
    <property type="entry name" value="CHP00095"/>
    <property type="match status" value="1"/>
</dbReference>
<dbReference type="RefSeq" id="WP_123930936.1">
    <property type="nucleotide sequence ID" value="NZ_RKRE01000003.1"/>
</dbReference>
<dbReference type="InterPro" id="IPR002052">
    <property type="entry name" value="DNA_methylase_N6_adenine_CS"/>
</dbReference>
<dbReference type="EMBL" id="RKRE01000003">
    <property type="protein sequence ID" value="RPF42592.1"/>
    <property type="molecule type" value="Genomic_DNA"/>
</dbReference>
<evidence type="ECO:0000313" key="4">
    <source>
        <dbReference type="Proteomes" id="UP000282654"/>
    </source>
</evidence>
<evidence type="ECO:0000313" key="3">
    <source>
        <dbReference type="EMBL" id="RPF42592.1"/>
    </source>
</evidence>
<dbReference type="GO" id="GO:0031167">
    <property type="term" value="P:rRNA methylation"/>
    <property type="evidence" value="ECO:0007669"/>
    <property type="project" value="InterPro"/>
</dbReference>
<gene>
    <name evidence="3" type="ORF">EDD75_1693</name>
</gene>
<dbReference type="PROSITE" id="PS00092">
    <property type="entry name" value="N6_MTASE"/>
    <property type="match status" value="1"/>
</dbReference>
<dbReference type="Gene3D" id="3.40.50.150">
    <property type="entry name" value="Vaccinia Virus protein VP39"/>
    <property type="match status" value="1"/>
</dbReference>
<dbReference type="PANTHER" id="PTHR43542">
    <property type="entry name" value="METHYLTRANSFERASE"/>
    <property type="match status" value="1"/>
</dbReference>
<evidence type="ECO:0000256" key="1">
    <source>
        <dbReference type="ARBA" id="ARBA00022603"/>
    </source>
</evidence>
<keyword evidence="1 3" id="KW-0489">Methyltransferase</keyword>
<reference evidence="3 4" key="1">
    <citation type="submission" date="2018-11" db="EMBL/GenBank/DDBJ databases">
        <title>Genomic Encyclopedia of Type Strains, Phase IV (KMG-IV): sequencing the most valuable type-strain genomes for metagenomic binning, comparative biology and taxonomic classification.</title>
        <authorList>
            <person name="Goeker M."/>
        </authorList>
    </citation>
    <scope>NUCLEOTIDE SEQUENCE [LARGE SCALE GENOMIC DNA]</scope>
    <source>
        <strain evidence="3 4">DSM 102936</strain>
    </source>
</reference>
<keyword evidence="2 3" id="KW-0808">Transferase</keyword>
<dbReference type="Pfam" id="PF03602">
    <property type="entry name" value="Cons_hypoth95"/>
    <property type="match status" value="1"/>
</dbReference>
<dbReference type="GO" id="GO:0003676">
    <property type="term" value="F:nucleic acid binding"/>
    <property type="evidence" value="ECO:0007669"/>
    <property type="project" value="InterPro"/>
</dbReference>
<dbReference type="AlphaFoldDB" id="A0A3N5B184"/>
<evidence type="ECO:0000256" key="2">
    <source>
        <dbReference type="ARBA" id="ARBA00022679"/>
    </source>
</evidence>
<dbReference type="InterPro" id="IPR029063">
    <property type="entry name" value="SAM-dependent_MTases_sf"/>
</dbReference>
<dbReference type="SUPFAM" id="SSF53335">
    <property type="entry name" value="S-adenosyl-L-methionine-dependent methyltransferases"/>
    <property type="match status" value="1"/>
</dbReference>
<name>A0A3N5B184_9THEO</name>
<dbReference type="CDD" id="cd02440">
    <property type="entry name" value="AdoMet_MTases"/>
    <property type="match status" value="1"/>
</dbReference>
<dbReference type="NCBIfam" id="TIGR00095">
    <property type="entry name" value="16S rRNA (guanine(966)-N(2))-methyltransferase RsmD"/>
    <property type="match status" value="1"/>
</dbReference>
<keyword evidence="4" id="KW-1185">Reference proteome</keyword>
<dbReference type="InterPro" id="IPR004398">
    <property type="entry name" value="RNA_MeTrfase_RsmD"/>
</dbReference>
<organism evidence="3 4">
    <name type="scientific">Thermodesulfitimonas autotrophica</name>
    <dbReference type="NCBI Taxonomy" id="1894989"/>
    <lineage>
        <taxon>Bacteria</taxon>
        <taxon>Bacillati</taxon>
        <taxon>Bacillota</taxon>
        <taxon>Clostridia</taxon>
        <taxon>Thermoanaerobacterales</taxon>
        <taxon>Thermoanaerobacteraceae</taxon>
        <taxon>Thermodesulfitimonas</taxon>
    </lineage>
</organism>
<dbReference type="Proteomes" id="UP000282654">
    <property type="component" value="Unassembled WGS sequence"/>
</dbReference>
<dbReference type="OrthoDB" id="9803017at2"/>
<accession>A0A3N5B184</accession>
<dbReference type="PANTHER" id="PTHR43542:SF1">
    <property type="entry name" value="METHYLTRANSFERASE"/>
    <property type="match status" value="1"/>
</dbReference>